<keyword evidence="3" id="KW-1185">Reference proteome</keyword>
<keyword evidence="1" id="KW-0472">Membrane</keyword>
<evidence type="ECO:0000256" key="1">
    <source>
        <dbReference type="SAM" id="Phobius"/>
    </source>
</evidence>
<feature type="transmembrane region" description="Helical" evidence="1">
    <location>
        <begin position="62"/>
        <end position="82"/>
    </location>
</feature>
<proteinExistence type="predicted"/>
<dbReference type="AlphaFoldDB" id="A0A319BQN0"/>
<keyword evidence="1" id="KW-0812">Transmembrane</keyword>
<dbReference type="GeneID" id="37212102"/>
<dbReference type="Proteomes" id="UP000248405">
    <property type="component" value="Unassembled WGS sequence"/>
</dbReference>
<evidence type="ECO:0000313" key="2">
    <source>
        <dbReference type="EMBL" id="PYH65518.1"/>
    </source>
</evidence>
<keyword evidence="1" id="KW-1133">Transmembrane helix</keyword>
<protein>
    <submittedName>
        <fullName evidence="2">Uncharacterized protein</fullName>
    </submittedName>
</protein>
<dbReference type="EMBL" id="KZ821638">
    <property type="protein sequence ID" value="PYH65518.1"/>
    <property type="molecule type" value="Genomic_DNA"/>
</dbReference>
<name>A0A319BQN0_ASPVC</name>
<sequence length="89" mass="9890">MVDCLESMLGKYCVVCMTMKHTLTGGLDVERRKHVVEKLGNHKPCPIDVDSRSMVWMDMGSIILMMGMLTAGYHVILTWAPVMDTCGLG</sequence>
<accession>A0A319BQN0</accession>
<dbReference type="RefSeq" id="XP_025559312.1">
    <property type="nucleotide sequence ID" value="XM_025707510.1"/>
</dbReference>
<evidence type="ECO:0000313" key="3">
    <source>
        <dbReference type="Proteomes" id="UP000248405"/>
    </source>
</evidence>
<gene>
    <name evidence="2" type="ORF">BO88DRAFT_407716</name>
</gene>
<organism evidence="2 3">
    <name type="scientific">Aspergillus vadensis (strain CBS 113365 / IMI 142717 / IBT 24658)</name>
    <dbReference type="NCBI Taxonomy" id="1448311"/>
    <lineage>
        <taxon>Eukaryota</taxon>
        <taxon>Fungi</taxon>
        <taxon>Dikarya</taxon>
        <taxon>Ascomycota</taxon>
        <taxon>Pezizomycotina</taxon>
        <taxon>Eurotiomycetes</taxon>
        <taxon>Eurotiomycetidae</taxon>
        <taxon>Eurotiales</taxon>
        <taxon>Aspergillaceae</taxon>
        <taxon>Aspergillus</taxon>
        <taxon>Aspergillus subgen. Circumdati</taxon>
    </lineage>
</organism>
<reference evidence="2" key="1">
    <citation type="submission" date="2016-12" db="EMBL/GenBank/DDBJ databases">
        <title>The genomes of Aspergillus section Nigri reveals drivers in fungal speciation.</title>
        <authorList>
            <consortium name="DOE Joint Genome Institute"/>
            <person name="Vesth T.C."/>
            <person name="Nybo J."/>
            <person name="Theobald S."/>
            <person name="Brandl J."/>
            <person name="Frisvad J.C."/>
            <person name="Nielsen K.F."/>
            <person name="Lyhne E.K."/>
            <person name="Kogle M.E."/>
            <person name="Kuo A."/>
            <person name="Riley R."/>
            <person name="Clum A."/>
            <person name="Nolan M."/>
            <person name="Lipzen A."/>
            <person name="Salamov A."/>
            <person name="Henrissat B."/>
            <person name="Wiebenga A."/>
            <person name="De Vries R.P."/>
            <person name="Grigoriev I.V."/>
            <person name="Mortensen U.H."/>
            <person name="Andersen M.R."/>
            <person name="Baker S.E."/>
        </authorList>
    </citation>
    <scope>NUCLEOTIDE SEQUENCE [LARGE SCALE GENOMIC DNA]</scope>
    <source>
        <strain evidence="2">CBS 113365</strain>
    </source>
</reference>